<keyword evidence="2" id="KW-1185">Reference proteome</keyword>
<dbReference type="EMBL" id="JBEXAC010000003">
    <property type="protein sequence ID" value="MET7001108.1"/>
    <property type="molecule type" value="Genomic_DNA"/>
</dbReference>
<gene>
    <name evidence="1" type="ORF">ABR189_27245</name>
</gene>
<evidence type="ECO:0008006" key="3">
    <source>
        <dbReference type="Google" id="ProtNLM"/>
    </source>
</evidence>
<organism evidence="1 2">
    <name type="scientific">Chitinophaga defluvii</name>
    <dbReference type="NCBI Taxonomy" id="3163343"/>
    <lineage>
        <taxon>Bacteria</taxon>
        <taxon>Pseudomonadati</taxon>
        <taxon>Bacteroidota</taxon>
        <taxon>Chitinophagia</taxon>
        <taxon>Chitinophagales</taxon>
        <taxon>Chitinophagaceae</taxon>
        <taxon>Chitinophaga</taxon>
    </lineage>
</organism>
<evidence type="ECO:0000313" key="2">
    <source>
        <dbReference type="Proteomes" id="UP001549749"/>
    </source>
</evidence>
<evidence type="ECO:0000313" key="1">
    <source>
        <dbReference type="EMBL" id="MET7001108.1"/>
    </source>
</evidence>
<name>A0ABV2TDK3_9BACT</name>
<accession>A0ABV2TDK3</accession>
<dbReference type="RefSeq" id="WP_354663681.1">
    <property type="nucleotide sequence ID" value="NZ_JBEXAC010000003.1"/>
</dbReference>
<reference evidence="1 2" key="1">
    <citation type="submission" date="2024-06" db="EMBL/GenBank/DDBJ databases">
        <title>Chitinophaga defluvii sp. nov., isolated from municipal sewage.</title>
        <authorList>
            <person name="Zhang L."/>
        </authorList>
    </citation>
    <scope>NUCLEOTIDE SEQUENCE [LARGE SCALE GENOMIC DNA]</scope>
    <source>
        <strain evidence="1 2">H8</strain>
    </source>
</reference>
<proteinExistence type="predicted"/>
<dbReference type="Proteomes" id="UP001549749">
    <property type="component" value="Unassembled WGS sequence"/>
</dbReference>
<sequence length="213" mass="24522">MNFSAIRELFEVYDNAYGYTEEELVVQESRMNIKLPAALRAYYGAFGKHKEMNQTQDRLILPEELHVDRSGRMVFYAENQFVAAWCILLSDMGLDNPPVYVSYDDEHWQEEGSTVTAFLISMAYLQAIFAFRFAANMAGVTDDIISLVKQHWKKVEGTVSIWQVAFYQNTKDEILALMQSPDQTDLFIAAKSAEQLIAMDALLKVDWDYHTME</sequence>
<comment type="caution">
    <text evidence="1">The sequence shown here is derived from an EMBL/GenBank/DDBJ whole genome shotgun (WGS) entry which is preliminary data.</text>
</comment>
<protein>
    <recommendedName>
        <fullName evidence="3">SMI1/KNR4 family protein</fullName>
    </recommendedName>
</protein>